<organism evidence="11">
    <name type="scientific">Apis mellifera</name>
    <name type="common">Honeybee</name>
    <dbReference type="NCBI Taxonomy" id="7460"/>
    <lineage>
        <taxon>Eukaryota</taxon>
        <taxon>Metazoa</taxon>
        <taxon>Ecdysozoa</taxon>
        <taxon>Arthropoda</taxon>
        <taxon>Hexapoda</taxon>
        <taxon>Insecta</taxon>
        <taxon>Pterygota</taxon>
        <taxon>Neoptera</taxon>
        <taxon>Endopterygota</taxon>
        <taxon>Hymenoptera</taxon>
        <taxon>Apocrita</taxon>
        <taxon>Aculeata</taxon>
        <taxon>Apoidea</taxon>
        <taxon>Anthophila</taxon>
        <taxon>Apidae</taxon>
        <taxon>Apis</taxon>
    </lineage>
</organism>
<comment type="caution">
    <text evidence="10">Lacks conserved residue(s) required for the propagation of feature annotation.</text>
</comment>
<keyword evidence="7 10" id="KW-0472">Membrane</keyword>
<dbReference type="GO" id="GO:0007165">
    <property type="term" value="P:signal transduction"/>
    <property type="evidence" value="ECO:0007669"/>
    <property type="project" value="UniProtKB-KW"/>
</dbReference>
<dbReference type="PANTHER" id="PTHR21137:SF35">
    <property type="entry name" value="ODORANT RECEPTOR 19A-RELATED"/>
    <property type="match status" value="1"/>
</dbReference>
<dbReference type="RefSeq" id="XP_026294837.1">
    <property type="nucleotide sequence ID" value="XM_026439052.1"/>
</dbReference>
<dbReference type="Pfam" id="PF02949">
    <property type="entry name" value="7tm_6"/>
    <property type="match status" value="1"/>
</dbReference>
<feature type="transmembrane region" description="Helical" evidence="10">
    <location>
        <begin position="40"/>
        <end position="61"/>
    </location>
</feature>
<keyword evidence="8 10" id="KW-0675">Receptor</keyword>
<dbReference type="Proteomes" id="UP000005203">
    <property type="component" value="Linkage group LG2"/>
</dbReference>
<keyword evidence="12" id="KW-1185">Reference proteome</keyword>
<accession>A0A8B8GT50</accession>
<keyword evidence="3 10" id="KW-0716">Sensory transduction</keyword>
<evidence type="ECO:0000256" key="8">
    <source>
        <dbReference type="ARBA" id="ARBA00023170"/>
    </source>
</evidence>
<protein>
    <recommendedName>
        <fullName evidence="10">Odorant receptor</fullName>
    </recommendedName>
</protein>
<dbReference type="AlphaFoldDB" id="A0A7M7L488"/>
<evidence type="ECO:0000256" key="4">
    <source>
        <dbReference type="ARBA" id="ARBA00022692"/>
    </source>
</evidence>
<proteinExistence type="inferred from homology"/>
<comment type="subcellular location">
    <subcellularLocation>
        <location evidence="1 10">Cell membrane</location>
        <topology evidence="1 10">Multi-pass membrane protein</topology>
    </subcellularLocation>
</comment>
<reference evidence="13" key="2">
    <citation type="submission" date="2025-04" db="UniProtKB">
        <authorList>
            <consortium name="RefSeq"/>
        </authorList>
    </citation>
    <scope>IDENTIFICATION</scope>
    <source>
        <strain evidence="13">DH4</strain>
        <tissue evidence="13">Whole body</tissue>
    </source>
</reference>
<keyword evidence="2" id="KW-1003">Cell membrane</keyword>
<comment type="similarity">
    <text evidence="10">Belongs to the insect chemoreceptor superfamily. Heteromeric odorant receptor channel (TC 1.A.69) family.</text>
</comment>
<feature type="transmembrane region" description="Helical" evidence="10">
    <location>
        <begin position="271"/>
        <end position="292"/>
    </location>
</feature>
<feature type="transmembrane region" description="Helical" evidence="10">
    <location>
        <begin position="67"/>
        <end position="92"/>
    </location>
</feature>
<gene>
    <name evidence="13" type="primary">LOC102655285</name>
</gene>
<dbReference type="GeneID" id="102655285"/>
<evidence type="ECO:0000256" key="5">
    <source>
        <dbReference type="ARBA" id="ARBA00022725"/>
    </source>
</evidence>
<dbReference type="InterPro" id="IPR004117">
    <property type="entry name" value="7tm6_olfct_rcpt"/>
</dbReference>
<evidence type="ECO:0000256" key="6">
    <source>
        <dbReference type="ARBA" id="ARBA00022989"/>
    </source>
</evidence>
<evidence type="ECO:0000256" key="1">
    <source>
        <dbReference type="ARBA" id="ARBA00004651"/>
    </source>
</evidence>
<dbReference type="GO" id="GO:0004984">
    <property type="term" value="F:olfactory receptor activity"/>
    <property type="evidence" value="ECO:0007669"/>
    <property type="project" value="InterPro"/>
</dbReference>
<feature type="transmembrane region" description="Helical" evidence="10">
    <location>
        <begin position="181"/>
        <end position="201"/>
    </location>
</feature>
<dbReference type="EnsemblMetazoa" id="XM_026439052">
    <property type="protein sequence ID" value="XP_026294837"/>
    <property type="gene ID" value="LOC102655285"/>
</dbReference>
<dbReference type="GO" id="GO:0005549">
    <property type="term" value="F:odorant binding"/>
    <property type="evidence" value="ECO:0007669"/>
    <property type="project" value="InterPro"/>
</dbReference>
<keyword evidence="9 10" id="KW-0807">Transducer</keyword>
<keyword evidence="6 10" id="KW-1133">Transmembrane helix</keyword>
<name>A0A7M7L488_APIME</name>
<dbReference type="GO" id="GO:0005886">
    <property type="term" value="C:plasma membrane"/>
    <property type="evidence" value="ECO:0007669"/>
    <property type="project" value="UniProtKB-SubCell"/>
</dbReference>
<evidence type="ECO:0000256" key="3">
    <source>
        <dbReference type="ARBA" id="ARBA00022606"/>
    </source>
</evidence>
<sequence length="377" mass="43616">MLKKVTPENVIYIIRLSVAICCCWPRPFNSTKNQIFAFKVLQISTIISAFMVFLPLLYSIYLHNDNIIHVFKCICLSIGITQLIVQTLICFIKHNSLQRVVEEMVNCVKQAQQSEIEIFYKYIEKCKIFYGSSIAFSYLAATAFMLGPAILPISFPLEAEYPFHVNESLITIIIYMHQSLVSYQCSANVCVSIFGALLLWFTVARFECLIEEFQKCSNIDMMIACIKKQLQLKRYAEEIINCFRYIVLYGIAVTTFALILCGIILLMNIPLIVKIQFVIICITIMTEVYMYAWPADYVKNMSINISRSVYELSWYEQTIEMQKNFLNVLVYQKPVIFSISCIVPELSLRYYCSVRQYLSNVFSIFTTLRVLLEDTSA</sequence>
<evidence type="ECO:0000313" key="11">
    <source>
        <dbReference type="EnsemblMetazoa" id="XP_026294837"/>
    </source>
</evidence>
<evidence type="ECO:0000256" key="7">
    <source>
        <dbReference type="ARBA" id="ARBA00023136"/>
    </source>
</evidence>
<feature type="transmembrane region" description="Helical" evidence="10">
    <location>
        <begin position="242"/>
        <end position="265"/>
    </location>
</feature>
<keyword evidence="4 10" id="KW-0812">Transmembrane</keyword>
<evidence type="ECO:0000256" key="9">
    <source>
        <dbReference type="ARBA" id="ARBA00023224"/>
    </source>
</evidence>
<evidence type="ECO:0000313" key="12">
    <source>
        <dbReference type="Proteomes" id="UP000005203"/>
    </source>
</evidence>
<evidence type="ECO:0000256" key="10">
    <source>
        <dbReference type="RuleBase" id="RU351113"/>
    </source>
</evidence>
<feature type="transmembrane region" description="Helical" evidence="10">
    <location>
        <begin position="128"/>
        <end position="151"/>
    </location>
</feature>
<dbReference type="OrthoDB" id="8185860at2759"/>
<reference evidence="11" key="1">
    <citation type="submission" date="2021-01" db="UniProtKB">
        <authorList>
            <consortium name="EnsemblMetazoa"/>
        </authorList>
    </citation>
    <scope>IDENTIFICATION</scope>
    <source>
        <strain evidence="11">DH4</strain>
    </source>
</reference>
<keyword evidence="5 10" id="KW-0552">Olfaction</keyword>
<evidence type="ECO:0000313" key="13">
    <source>
        <dbReference type="RefSeq" id="XP_026294837.1"/>
    </source>
</evidence>
<evidence type="ECO:0000256" key="2">
    <source>
        <dbReference type="ARBA" id="ARBA00022475"/>
    </source>
</evidence>
<dbReference type="KEGG" id="ame:102655285"/>
<accession>A0A7M7L488</accession>
<dbReference type="PANTHER" id="PTHR21137">
    <property type="entry name" value="ODORANT RECEPTOR"/>
    <property type="match status" value="1"/>
</dbReference>